<comment type="subcellular location">
    <subcellularLocation>
        <location evidence="1">Cell membrane</location>
        <topology evidence="1">Multi-pass membrane protein</topology>
    </subcellularLocation>
</comment>
<feature type="transmembrane region" description="Helical" evidence="8">
    <location>
        <begin position="121"/>
        <end position="138"/>
    </location>
</feature>
<reference evidence="11" key="1">
    <citation type="journal article" date="2019" name="Int. J. Syst. Evol. Microbiol.">
        <title>The Global Catalogue of Microorganisms (GCM) 10K type strain sequencing project: providing services to taxonomists for standard genome sequencing and annotation.</title>
        <authorList>
            <consortium name="The Broad Institute Genomics Platform"/>
            <consortium name="The Broad Institute Genome Sequencing Center for Infectious Disease"/>
            <person name="Wu L."/>
            <person name="Ma J."/>
        </authorList>
    </citation>
    <scope>NUCLEOTIDE SEQUENCE [LARGE SCALE GENOMIC DNA]</scope>
    <source>
        <strain evidence="11">JCM 18958</strain>
    </source>
</reference>
<feature type="compositionally biased region" description="Basic residues" evidence="7">
    <location>
        <begin position="216"/>
        <end position="229"/>
    </location>
</feature>
<evidence type="ECO:0000256" key="1">
    <source>
        <dbReference type="ARBA" id="ARBA00004651"/>
    </source>
</evidence>
<proteinExistence type="inferred from homology"/>
<evidence type="ECO:0000313" key="10">
    <source>
        <dbReference type="EMBL" id="GAA4701617.1"/>
    </source>
</evidence>
<feature type="transmembrane region" description="Helical" evidence="8">
    <location>
        <begin position="177"/>
        <end position="194"/>
    </location>
</feature>
<accession>A0ABP8X9C9</accession>
<evidence type="ECO:0000256" key="2">
    <source>
        <dbReference type="ARBA" id="ARBA00008193"/>
    </source>
</evidence>
<dbReference type="PANTHER" id="PTHR30506:SF3">
    <property type="entry name" value="UPF0126 INNER MEMBRANE PROTEIN YADS-RELATED"/>
    <property type="match status" value="1"/>
</dbReference>
<dbReference type="RefSeq" id="WP_345311415.1">
    <property type="nucleotide sequence ID" value="NZ_BAABLN010000031.1"/>
</dbReference>
<organism evidence="10 11">
    <name type="scientific">Kocuria gwangalliensis</name>
    <dbReference type="NCBI Taxonomy" id="501592"/>
    <lineage>
        <taxon>Bacteria</taxon>
        <taxon>Bacillati</taxon>
        <taxon>Actinomycetota</taxon>
        <taxon>Actinomycetes</taxon>
        <taxon>Micrococcales</taxon>
        <taxon>Micrococcaceae</taxon>
        <taxon>Kocuria</taxon>
    </lineage>
</organism>
<keyword evidence="5 8" id="KW-1133">Transmembrane helix</keyword>
<evidence type="ECO:0000256" key="7">
    <source>
        <dbReference type="SAM" id="MobiDB-lite"/>
    </source>
</evidence>
<keyword evidence="4 8" id="KW-0812">Transmembrane</keyword>
<evidence type="ECO:0000256" key="6">
    <source>
        <dbReference type="ARBA" id="ARBA00023136"/>
    </source>
</evidence>
<dbReference type="Pfam" id="PF03458">
    <property type="entry name" value="Gly_transporter"/>
    <property type="match status" value="2"/>
</dbReference>
<evidence type="ECO:0000259" key="9">
    <source>
        <dbReference type="Pfam" id="PF03458"/>
    </source>
</evidence>
<comment type="caution">
    <text evidence="10">The sequence shown here is derived from an EMBL/GenBank/DDBJ whole genome shotgun (WGS) entry which is preliminary data.</text>
</comment>
<keyword evidence="3" id="KW-1003">Cell membrane</keyword>
<feature type="domain" description="Glycine transporter" evidence="9">
    <location>
        <begin position="97"/>
        <end position="170"/>
    </location>
</feature>
<evidence type="ECO:0000313" key="11">
    <source>
        <dbReference type="Proteomes" id="UP001501446"/>
    </source>
</evidence>
<dbReference type="PANTHER" id="PTHR30506">
    <property type="entry name" value="INNER MEMBRANE PROTEIN"/>
    <property type="match status" value="1"/>
</dbReference>
<keyword evidence="6 8" id="KW-0472">Membrane</keyword>
<evidence type="ECO:0000256" key="3">
    <source>
        <dbReference type="ARBA" id="ARBA00022475"/>
    </source>
</evidence>
<feature type="transmembrane region" description="Helical" evidence="8">
    <location>
        <begin position="64"/>
        <end position="84"/>
    </location>
</feature>
<feature type="region of interest" description="Disordered" evidence="7">
    <location>
        <begin position="216"/>
        <end position="250"/>
    </location>
</feature>
<dbReference type="Proteomes" id="UP001501446">
    <property type="component" value="Unassembled WGS sequence"/>
</dbReference>
<dbReference type="InterPro" id="IPR005115">
    <property type="entry name" value="Gly_transporter"/>
</dbReference>
<name>A0ABP8X9C9_9MICC</name>
<feature type="transmembrane region" description="Helical" evidence="8">
    <location>
        <begin position="6"/>
        <end position="28"/>
    </location>
</feature>
<gene>
    <name evidence="10" type="ORF">GCM10025781_20100</name>
</gene>
<evidence type="ECO:0000256" key="5">
    <source>
        <dbReference type="ARBA" id="ARBA00022989"/>
    </source>
</evidence>
<protein>
    <submittedName>
        <fullName evidence="10">TRIC cation channel family protein</fullName>
    </submittedName>
</protein>
<evidence type="ECO:0000256" key="4">
    <source>
        <dbReference type="ARBA" id="ARBA00022692"/>
    </source>
</evidence>
<feature type="transmembrane region" description="Helical" evidence="8">
    <location>
        <begin position="35"/>
        <end position="52"/>
    </location>
</feature>
<feature type="transmembrane region" description="Helical" evidence="8">
    <location>
        <begin position="150"/>
        <end position="171"/>
    </location>
</feature>
<keyword evidence="11" id="KW-1185">Reference proteome</keyword>
<evidence type="ECO:0000256" key="8">
    <source>
        <dbReference type="SAM" id="Phobius"/>
    </source>
</evidence>
<sequence>MEIDPRAVFDVVDLLGVITNGILGGVVARHLKMDLVGFVILAIVSGLGGGMLRDTLLQQGFPVALTNPAYLTTALAGAVIAYLLPLEQRWTQRGLFFADTLSVGCWAATGTIKGMAAGLGWMPSILLGVVTAVGGGMIRDIAVGRVPAIFGGNTLYATSALIASAEMLVLAELGQPNIGMGGAIALSAIISLAARRFGWRLPGPANLNPKAFKRLARLPRSRKHSRKKHEPTSGSADLEGGSSIAQEGSN</sequence>
<dbReference type="EMBL" id="BAABLN010000031">
    <property type="protein sequence ID" value="GAA4701617.1"/>
    <property type="molecule type" value="Genomic_DNA"/>
</dbReference>
<comment type="similarity">
    <text evidence="2">Belongs to the UPF0126 family.</text>
</comment>
<feature type="domain" description="Glycine transporter" evidence="9">
    <location>
        <begin position="11"/>
        <end position="84"/>
    </location>
</feature>